<dbReference type="PROSITE" id="PS51186">
    <property type="entry name" value="GNAT"/>
    <property type="match status" value="1"/>
</dbReference>
<accession>A0A7W5FDC0</accession>
<dbReference type="InterPro" id="IPR051531">
    <property type="entry name" value="N-acetyltransferase"/>
</dbReference>
<dbReference type="Gene3D" id="3.40.630.30">
    <property type="match status" value="1"/>
</dbReference>
<protein>
    <submittedName>
        <fullName evidence="2">RimJ/RimL family protein N-acetyltransferase</fullName>
    </submittedName>
</protein>
<dbReference type="RefSeq" id="WP_183218462.1">
    <property type="nucleotide sequence ID" value="NZ_BMPW01000024.1"/>
</dbReference>
<dbReference type="InterPro" id="IPR000182">
    <property type="entry name" value="GNAT_dom"/>
</dbReference>
<keyword evidence="2" id="KW-0808">Transferase</keyword>
<dbReference type="AlphaFoldDB" id="A0A7W5FDC0"/>
<dbReference type="GO" id="GO:0016747">
    <property type="term" value="F:acyltransferase activity, transferring groups other than amino-acyl groups"/>
    <property type="evidence" value="ECO:0007669"/>
    <property type="project" value="InterPro"/>
</dbReference>
<dbReference type="Proteomes" id="UP000590749">
    <property type="component" value="Unassembled WGS sequence"/>
</dbReference>
<proteinExistence type="predicted"/>
<feature type="domain" description="N-acetyltransferase" evidence="1">
    <location>
        <begin position="4"/>
        <end position="149"/>
    </location>
</feature>
<gene>
    <name evidence="2" type="ORF">FHR83_001802</name>
</gene>
<keyword evidence="3" id="KW-1185">Reference proteome</keyword>
<evidence type="ECO:0000313" key="2">
    <source>
        <dbReference type="EMBL" id="MBB3094150.1"/>
    </source>
</evidence>
<comment type="caution">
    <text evidence="2">The sequence shown here is derived from an EMBL/GenBank/DDBJ whole genome shotgun (WGS) entry which is preliminary data.</text>
</comment>
<evidence type="ECO:0000259" key="1">
    <source>
        <dbReference type="PROSITE" id="PS51186"/>
    </source>
</evidence>
<dbReference type="Pfam" id="PF13302">
    <property type="entry name" value="Acetyltransf_3"/>
    <property type="match status" value="1"/>
</dbReference>
<evidence type="ECO:0000313" key="3">
    <source>
        <dbReference type="Proteomes" id="UP000590749"/>
    </source>
</evidence>
<organism evidence="2 3">
    <name type="scientific">Actinoplanes campanulatus</name>
    <dbReference type="NCBI Taxonomy" id="113559"/>
    <lineage>
        <taxon>Bacteria</taxon>
        <taxon>Bacillati</taxon>
        <taxon>Actinomycetota</taxon>
        <taxon>Actinomycetes</taxon>
        <taxon>Micromonosporales</taxon>
        <taxon>Micromonosporaceae</taxon>
        <taxon>Actinoplanes</taxon>
    </lineage>
</organism>
<name>A0A7W5FDC0_9ACTN</name>
<reference evidence="2 3" key="1">
    <citation type="submission" date="2020-08" db="EMBL/GenBank/DDBJ databases">
        <title>Genomic Encyclopedia of Type Strains, Phase III (KMG-III): the genomes of soil and plant-associated and newly described type strains.</title>
        <authorList>
            <person name="Whitman W."/>
        </authorList>
    </citation>
    <scope>NUCLEOTIDE SEQUENCE [LARGE SCALE GENOMIC DNA]</scope>
    <source>
        <strain evidence="2 3">CECT 3287</strain>
    </source>
</reference>
<dbReference type="InterPro" id="IPR016181">
    <property type="entry name" value="Acyl_CoA_acyltransferase"/>
</dbReference>
<dbReference type="PANTHER" id="PTHR43792">
    <property type="entry name" value="GNAT FAMILY, PUTATIVE (AFU_ORTHOLOGUE AFUA_3G00765)-RELATED-RELATED"/>
    <property type="match status" value="1"/>
</dbReference>
<dbReference type="SUPFAM" id="SSF55729">
    <property type="entry name" value="Acyl-CoA N-acyltransferases (Nat)"/>
    <property type="match status" value="1"/>
</dbReference>
<dbReference type="EMBL" id="JACHXF010000003">
    <property type="protein sequence ID" value="MBB3094150.1"/>
    <property type="molecule type" value="Genomic_DNA"/>
</dbReference>
<sequence length="149" mass="17037">MIEVGLRAVEVEDIEVLYRQESDPEALRRANFPRRSHAAFVEHWNRRVLGDPSVRARAIAADGRLAGSIVAWWQDGRRMVGFWLDRELWGRGIGTRALTLFLEQETTRPLYGEADVRNAASIRLLKRCGFEEFEVIREGADEFLVLALG</sequence>